<organism evidence="3 4">
    <name type="scientific">Gemmata massiliana</name>
    <dbReference type="NCBI Taxonomy" id="1210884"/>
    <lineage>
        <taxon>Bacteria</taxon>
        <taxon>Pseudomonadati</taxon>
        <taxon>Planctomycetota</taxon>
        <taxon>Planctomycetia</taxon>
        <taxon>Gemmatales</taxon>
        <taxon>Gemmataceae</taxon>
        <taxon>Gemmata</taxon>
    </lineage>
</organism>
<feature type="transmembrane region" description="Helical" evidence="2">
    <location>
        <begin position="409"/>
        <end position="427"/>
    </location>
</feature>
<name>A0A6P2CZE7_9BACT</name>
<dbReference type="Proteomes" id="UP000464178">
    <property type="component" value="Chromosome"/>
</dbReference>
<evidence type="ECO:0008006" key="5">
    <source>
        <dbReference type="Google" id="ProtNLM"/>
    </source>
</evidence>
<keyword evidence="2" id="KW-1133">Transmembrane helix</keyword>
<feature type="transmembrane region" description="Helical" evidence="2">
    <location>
        <begin position="316"/>
        <end position="336"/>
    </location>
</feature>
<accession>A0A6P2CZE7</accession>
<keyword evidence="2" id="KW-0812">Transmembrane</keyword>
<dbReference type="AlphaFoldDB" id="A0A6P2CZE7"/>
<protein>
    <recommendedName>
        <fullName evidence="5">Glycosyltransferase RgtA/B/C/D-like domain-containing protein</fullName>
    </recommendedName>
</protein>
<evidence type="ECO:0000256" key="2">
    <source>
        <dbReference type="SAM" id="Phobius"/>
    </source>
</evidence>
<keyword evidence="4" id="KW-1185">Reference proteome</keyword>
<evidence type="ECO:0000313" key="3">
    <source>
        <dbReference type="EMBL" id="VTR92590.1"/>
    </source>
</evidence>
<feature type="transmembrane region" description="Helical" evidence="2">
    <location>
        <begin position="182"/>
        <end position="200"/>
    </location>
</feature>
<feature type="transmembrane region" description="Helical" evidence="2">
    <location>
        <begin position="265"/>
        <end position="282"/>
    </location>
</feature>
<feature type="transmembrane region" description="Helical" evidence="2">
    <location>
        <begin position="84"/>
        <end position="103"/>
    </location>
</feature>
<keyword evidence="2" id="KW-0472">Membrane</keyword>
<sequence length="575" mass="63670">MLRRLFRPETVFFLLTWLGLMVAFRDRGFYDPGALWHIKVGEIILDRGMPQTDPFSYTFEGERWVPQQWGAEVLMALAHRVSGLDAMLLGFATGVALLFTLIFRRAVQGGMGPILAAVIVGGVLFVGAFHYFVRPHMFTIAFLGWTMMCVIDFERGRCTIWRLAGLIPLYVLWVNLHGGVLGGTMTLGLAVAGWGLLFLVRGSGEEQRQPTPPAPLPEGKGEQTREPAVFEATPAETSFSPFPSGRGAGGVGSAEISPIRSWRTAFLLVGIVIACGLTPLVNPHGLEMIRIWQRIVGSKVLPEVINEHMPMDPSSALGLAVIGLGAFYIVMLAGTLPKMPRVSWIIPLVWFALSFKGIRQGPLFAVCAGVAITDLWKHTIWHRLLVKHGDGSTAWDAETPTEVARRSSSLWTGLAIPVALVAVAFALQVKHIEVPVIGHGWARLDPDFIPSDMTKDVTEYAARVPDGTPIFNDANLGGYLIYHTPNLKIFMDDRCELYGDSWIKNYSDTLGKPPEELGPVFEEWAAKYRFERAIVMTNPPPKDKPPIEQYLLSASGKWREVSRGKRAVMFERVKR</sequence>
<feature type="transmembrane region" description="Helical" evidence="2">
    <location>
        <begin position="110"/>
        <end position="131"/>
    </location>
</feature>
<dbReference type="RefSeq" id="WP_162667430.1">
    <property type="nucleotide sequence ID" value="NZ_LR593886.1"/>
</dbReference>
<evidence type="ECO:0000313" key="4">
    <source>
        <dbReference type="Proteomes" id="UP000464178"/>
    </source>
</evidence>
<dbReference type="KEGG" id="gms:SOIL9_51240"/>
<proteinExistence type="predicted"/>
<reference evidence="3 4" key="1">
    <citation type="submission" date="2019-05" db="EMBL/GenBank/DDBJ databases">
        <authorList>
            <consortium name="Science for Life Laboratories"/>
        </authorList>
    </citation>
    <scope>NUCLEOTIDE SEQUENCE [LARGE SCALE GENOMIC DNA]</scope>
    <source>
        <strain evidence="3">Soil9</strain>
    </source>
</reference>
<gene>
    <name evidence="3" type="ORF">SOIL9_51240</name>
</gene>
<evidence type="ECO:0000256" key="1">
    <source>
        <dbReference type="SAM" id="MobiDB-lite"/>
    </source>
</evidence>
<feature type="region of interest" description="Disordered" evidence="1">
    <location>
        <begin position="205"/>
        <end position="227"/>
    </location>
</feature>
<dbReference type="EMBL" id="LR593886">
    <property type="protein sequence ID" value="VTR92590.1"/>
    <property type="molecule type" value="Genomic_DNA"/>
</dbReference>